<evidence type="ECO:0000256" key="6">
    <source>
        <dbReference type="SAM" id="Phobius"/>
    </source>
</evidence>
<feature type="transmembrane region" description="Helical" evidence="6">
    <location>
        <begin position="139"/>
        <end position="158"/>
    </location>
</feature>
<evidence type="ECO:0000313" key="10">
    <source>
        <dbReference type="Proteomes" id="UP000830542"/>
    </source>
</evidence>
<organism evidence="8 11">
    <name type="scientific">Halococcus dombrowskii</name>
    <dbReference type="NCBI Taxonomy" id="179637"/>
    <lineage>
        <taxon>Archaea</taxon>
        <taxon>Methanobacteriati</taxon>
        <taxon>Methanobacteriota</taxon>
        <taxon>Stenosarchaea group</taxon>
        <taxon>Halobacteria</taxon>
        <taxon>Halobacteriales</taxon>
        <taxon>Halococcaceae</taxon>
        <taxon>Halococcus</taxon>
    </lineage>
</organism>
<dbReference type="Proteomes" id="UP001500962">
    <property type="component" value="Unassembled WGS sequence"/>
</dbReference>
<reference evidence="8" key="1">
    <citation type="journal article" date="2014" name="Int. J. Syst. Evol. Microbiol.">
        <title>Complete genome sequence of Corynebacterium casei LMG S-19264T (=DSM 44701T), isolated from a smear-ripened cheese.</title>
        <authorList>
            <consortium name="US DOE Joint Genome Institute (JGI-PGF)"/>
            <person name="Walter F."/>
            <person name="Albersmeier A."/>
            <person name="Kalinowski J."/>
            <person name="Ruckert C."/>
        </authorList>
    </citation>
    <scope>NUCLEOTIDE SEQUENCE</scope>
    <source>
        <strain evidence="8">JCM 12289</strain>
    </source>
</reference>
<sequence>MTDDRTGDSLASAGNRSSRSDIGQRLSALASGSRFGRFVSVGVVGALFDVTTATALRELGVFPELAVFVGIEVSILVMFVLNDTWTFSGEGAAGRFPMVRRLVRSNVVRIGGILVQLAAFRVLYRMIAVDLTLLGIDGWFVVAKVAGIAAGMIVNYIAESLFTWRVHTTTGND</sequence>
<evidence type="ECO:0000313" key="9">
    <source>
        <dbReference type="EMBL" id="UOO93927.1"/>
    </source>
</evidence>
<protein>
    <submittedName>
        <fullName evidence="8">GtrA family protein</fullName>
    </submittedName>
</protein>
<dbReference type="PANTHER" id="PTHR38459">
    <property type="entry name" value="PROPHAGE BACTOPRENOL-LINKED GLUCOSE TRANSLOCASE HOMOLOG"/>
    <property type="match status" value="1"/>
</dbReference>
<keyword evidence="10" id="KW-1185">Reference proteome</keyword>
<proteinExistence type="inferred from homology"/>
<comment type="subcellular location">
    <subcellularLocation>
        <location evidence="1">Membrane</location>
        <topology evidence="1">Multi-pass membrane protein</topology>
    </subcellularLocation>
</comment>
<name>A0AAV3SGI0_HALDO</name>
<evidence type="ECO:0000256" key="3">
    <source>
        <dbReference type="ARBA" id="ARBA00022692"/>
    </source>
</evidence>
<evidence type="ECO:0000256" key="2">
    <source>
        <dbReference type="ARBA" id="ARBA00009399"/>
    </source>
</evidence>
<feature type="transmembrane region" description="Helical" evidence="6">
    <location>
        <begin position="65"/>
        <end position="85"/>
    </location>
</feature>
<dbReference type="InterPro" id="IPR051401">
    <property type="entry name" value="GtrA_CellWall_Glycosyl"/>
</dbReference>
<dbReference type="RefSeq" id="WP_244698632.1">
    <property type="nucleotide sequence ID" value="NZ_BAAADN010000030.1"/>
</dbReference>
<evidence type="ECO:0000313" key="11">
    <source>
        <dbReference type="Proteomes" id="UP001500962"/>
    </source>
</evidence>
<keyword evidence="3 6" id="KW-0812">Transmembrane</keyword>
<evidence type="ECO:0000256" key="1">
    <source>
        <dbReference type="ARBA" id="ARBA00004141"/>
    </source>
</evidence>
<dbReference type="PANTHER" id="PTHR38459:SF1">
    <property type="entry name" value="PROPHAGE BACTOPRENOL-LINKED GLUCOSE TRANSLOCASE HOMOLOG"/>
    <property type="match status" value="1"/>
</dbReference>
<dbReference type="GO" id="GO:0005886">
    <property type="term" value="C:plasma membrane"/>
    <property type="evidence" value="ECO:0007669"/>
    <property type="project" value="TreeGrafter"/>
</dbReference>
<dbReference type="Proteomes" id="UP000830542">
    <property type="component" value="Chromosome"/>
</dbReference>
<dbReference type="InterPro" id="IPR007267">
    <property type="entry name" value="GtrA_DPMS_TM"/>
</dbReference>
<accession>A0AAV3SGI0</accession>
<feature type="transmembrane region" description="Helical" evidence="6">
    <location>
        <begin position="106"/>
        <end position="127"/>
    </location>
</feature>
<evidence type="ECO:0000259" key="7">
    <source>
        <dbReference type="Pfam" id="PF04138"/>
    </source>
</evidence>
<dbReference type="GO" id="GO:0000271">
    <property type="term" value="P:polysaccharide biosynthetic process"/>
    <property type="evidence" value="ECO:0007669"/>
    <property type="project" value="InterPro"/>
</dbReference>
<evidence type="ECO:0000313" key="8">
    <source>
        <dbReference type="EMBL" id="GAA0463606.1"/>
    </source>
</evidence>
<dbReference type="AlphaFoldDB" id="A0AAV3SGI0"/>
<reference evidence="8" key="3">
    <citation type="submission" date="2023-12" db="EMBL/GenBank/DDBJ databases">
        <authorList>
            <person name="Sun Q."/>
            <person name="Inoue M."/>
        </authorList>
    </citation>
    <scope>NUCLEOTIDE SEQUENCE</scope>
    <source>
        <strain evidence="8">JCM 12289</strain>
    </source>
</reference>
<dbReference type="EMBL" id="BAAADN010000030">
    <property type="protein sequence ID" value="GAA0463606.1"/>
    <property type="molecule type" value="Genomic_DNA"/>
</dbReference>
<comment type="similarity">
    <text evidence="2">Belongs to the GtrA family.</text>
</comment>
<dbReference type="KEGG" id="hdo:MUK72_08060"/>
<dbReference type="EMBL" id="CP095005">
    <property type="protein sequence ID" value="UOO93927.1"/>
    <property type="molecule type" value="Genomic_DNA"/>
</dbReference>
<gene>
    <name evidence="8" type="ORF">GCM10008985_20510</name>
    <name evidence="9" type="ORF">MUK72_08060</name>
</gene>
<dbReference type="GeneID" id="71761794"/>
<dbReference type="Pfam" id="PF04138">
    <property type="entry name" value="GtrA_DPMS_TM"/>
    <property type="match status" value="1"/>
</dbReference>
<keyword evidence="4 6" id="KW-1133">Transmembrane helix</keyword>
<keyword evidence="5 6" id="KW-0472">Membrane</keyword>
<reference evidence="9" key="2">
    <citation type="submission" date="2022-04" db="EMBL/GenBank/DDBJ databases">
        <title>Sequencing and genomic assembly of Halococcus dombrowskii.</title>
        <authorList>
            <person name="Lim S.W."/>
            <person name="MacLea K.S."/>
        </authorList>
    </citation>
    <scope>NUCLEOTIDE SEQUENCE</scope>
    <source>
        <strain evidence="9">H4</strain>
    </source>
</reference>
<evidence type="ECO:0000256" key="4">
    <source>
        <dbReference type="ARBA" id="ARBA00022989"/>
    </source>
</evidence>
<feature type="domain" description="GtrA/DPMS transmembrane" evidence="7">
    <location>
        <begin position="37"/>
        <end position="164"/>
    </location>
</feature>
<evidence type="ECO:0000256" key="5">
    <source>
        <dbReference type="ARBA" id="ARBA00023136"/>
    </source>
</evidence>